<reference evidence="4 5" key="1">
    <citation type="submission" date="2024-01" db="EMBL/GenBank/DDBJ databases">
        <title>The genome of the rayed Mediterranean limpet Patella caerulea (Linnaeus, 1758).</title>
        <authorList>
            <person name="Anh-Thu Weber A."/>
            <person name="Halstead-Nussloch G."/>
        </authorList>
    </citation>
    <scope>NUCLEOTIDE SEQUENCE [LARGE SCALE GENOMIC DNA]</scope>
    <source>
        <strain evidence="4">AATW-2023a</strain>
        <tissue evidence="4">Whole specimen</tissue>
    </source>
</reference>
<proteinExistence type="predicted"/>
<gene>
    <name evidence="4" type="ORF">SNE40_020457</name>
</gene>
<feature type="region of interest" description="Disordered" evidence="1">
    <location>
        <begin position="198"/>
        <end position="220"/>
    </location>
</feature>
<evidence type="ECO:0000313" key="4">
    <source>
        <dbReference type="EMBL" id="KAK6169391.1"/>
    </source>
</evidence>
<organism evidence="4 5">
    <name type="scientific">Patella caerulea</name>
    <name type="common">Rayed Mediterranean limpet</name>
    <dbReference type="NCBI Taxonomy" id="87958"/>
    <lineage>
        <taxon>Eukaryota</taxon>
        <taxon>Metazoa</taxon>
        <taxon>Spiralia</taxon>
        <taxon>Lophotrochozoa</taxon>
        <taxon>Mollusca</taxon>
        <taxon>Gastropoda</taxon>
        <taxon>Patellogastropoda</taxon>
        <taxon>Patelloidea</taxon>
        <taxon>Patellidae</taxon>
        <taxon>Patella</taxon>
    </lineage>
</organism>
<accession>A0AAN8GE60</accession>
<keyword evidence="3" id="KW-0732">Signal</keyword>
<dbReference type="CDD" id="cd12087">
    <property type="entry name" value="TM_EGFR-like"/>
    <property type="match status" value="1"/>
</dbReference>
<feature type="transmembrane region" description="Helical" evidence="2">
    <location>
        <begin position="228"/>
        <end position="252"/>
    </location>
</feature>
<dbReference type="AlphaFoldDB" id="A0AAN8GE60"/>
<evidence type="ECO:0000256" key="1">
    <source>
        <dbReference type="SAM" id="MobiDB-lite"/>
    </source>
</evidence>
<dbReference type="Proteomes" id="UP001347796">
    <property type="component" value="Unassembled WGS sequence"/>
</dbReference>
<evidence type="ECO:0000256" key="2">
    <source>
        <dbReference type="SAM" id="Phobius"/>
    </source>
</evidence>
<name>A0AAN8GE60_PATCE</name>
<keyword evidence="2" id="KW-1133">Transmembrane helix</keyword>
<keyword evidence="2" id="KW-0812">Transmembrane</keyword>
<feature type="signal peptide" evidence="3">
    <location>
        <begin position="1"/>
        <end position="20"/>
    </location>
</feature>
<keyword evidence="5" id="KW-1185">Reference proteome</keyword>
<keyword evidence="2" id="KW-0472">Membrane</keyword>
<sequence length="390" mass="43517">MMKFLVIVGCILLWESVSSAHNLESFACIGESCGSHKLQCYDGAKISVISAYYGYTKSANDCPLRKQCYAGTCCVKKWFDLNDDCLPEYTKSDYLDLRKICGGQQHCDFTPPQSLDYSGCLRKKHFKWWTGYYRHVYYEHLSYSFIEYKCSKAWTPYTARPTTKSAYKPKVELTTKKPFFRTTTDRQDIFDPDGLLEKSNPYPQTGVEGKQRVTSPERMTESDKPDTVLIAGSVVGVLIFIILIVFVAIFIVKRKTKTVDRPVYASQQHSNPTYGQPIIYGAGFGVFNNAVLVPGAVANGTTPGAGCKPPDYNQINDVKLSNCEAAAQNNENHYEEVKGDNSFDADVNGQQTAISNGNNVLYRPQNEDVAGESQLTGYVNAGNSIDELHI</sequence>
<evidence type="ECO:0000313" key="5">
    <source>
        <dbReference type="Proteomes" id="UP001347796"/>
    </source>
</evidence>
<dbReference type="EMBL" id="JAZGQO010000015">
    <property type="protein sequence ID" value="KAK6169391.1"/>
    <property type="molecule type" value="Genomic_DNA"/>
</dbReference>
<evidence type="ECO:0000256" key="3">
    <source>
        <dbReference type="SAM" id="SignalP"/>
    </source>
</evidence>
<comment type="caution">
    <text evidence="4">The sequence shown here is derived from an EMBL/GenBank/DDBJ whole genome shotgun (WGS) entry which is preliminary data.</text>
</comment>
<dbReference type="CDD" id="cd22823">
    <property type="entry name" value="Gal_Rha_Lectin"/>
    <property type="match status" value="1"/>
</dbReference>
<feature type="chain" id="PRO_5042905776" evidence="3">
    <location>
        <begin position="21"/>
        <end position="390"/>
    </location>
</feature>
<protein>
    <submittedName>
        <fullName evidence="4">Uncharacterized protein</fullName>
    </submittedName>
</protein>